<keyword evidence="16" id="KW-1185">Reference proteome</keyword>
<evidence type="ECO:0000256" key="9">
    <source>
        <dbReference type="ARBA" id="ARBA00023136"/>
    </source>
</evidence>
<keyword evidence="5 12" id="KW-0547">Nucleotide-binding</keyword>
<dbReference type="Gene3D" id="2.130.10.30">
    <property type="entry name" value="Regulator of chromosome condensation 1/beta-lactamase-inhibitor protein II"/>
    <property type="match status" value="1"/>
</dbReference>
<dbReference type="Gene3D" id="3.30.200.20">
    <property type="entry name" value="Phosphorylase Kinase, domain 1"/>
    <property type="match status" value="1"/>
</dbReference>
<name>A0A7R9KIY4_9ACAR</name>
<evidence type="ECO:0000256" key="1">
    <source>
        <dbReference type="ARBA" id="ARBA00004370"/>
    </source>
</evidence>
<dbReference type="InterPro" id="IPR017441">
    <property type="entry name" value="Protein_kinase_ATP_BS"/>
</dbReference>
<keyword evidence="3" id="KW-0808">Transferase</keyword>
<accession>A0A7R9KIY4</accession>
<evidence type="ECO:0000256" key="11">
    <source>
        <dbReference type="PROSITE-ProRule" id="PRU00235"/>
    </source>
</evidence>
<evidence type="ECO:0000256" key="3">
    <source>
        <dbReference type="ARBA" id="ARBA00022679"/>
    </source>
</evidence>
<feature type="non-terminal residue" evidence="15">
    <location>
        <position position="1"/>
    </location>
</feature>
<dbReference type="PANTHER" id="PTHR11042">
    <property type="entry name" value="EUKARYOTIC TRANSLATION INITIATION FACTOR 2-ALPHA KINASE EIF2-ALPHA KINASE -RELATED"/>
    <property type="match status" value="1"/>
</dbReference>
<feature type="binding site" evidence="12">
    <location>
        <position position="264"/>
    </location>
    <ligand>
        <name>ATP</name>
        <dbReference type="ChEBI" id="CHEBI:30616"/>
    </ligand>
</feature>
<dbReference type="SMART" id="SM00220">
    <property type="entry name" value="S_TKc"/>
    <property type="match status" value="1"/>
</dbReference>
<feature type="repeat" description="RCC1" evidence="11">
    <location>
        <begin position="43"/>
        <end position="94"/>
    </location>
</feature>
<dbReference type="Pfam" id="PF00415">
    <property type="entry name" value="RCC1"/>
    <property type="match status" value="1"/>
</dbReference>
<evidence type="ECO:0000313" key="15">
    <source>
        <dbReference type="EMBL" id="CAD7623817.1"/>
    </source>
</evidence>
<dbReference type="InterPro" id="IPR000276">
    <property type="entry name" value="GPCR_Rhodpsn"/>
</dbReference>
<dbReference type="InterPro" id="IPR008271">
    <property type="entry name" value="Ser/Thr_kinase_AS"/>
</dbReference>
<dbReference type="EMBL" id="CAJPIZ010001904">
    <property type="protein sequence ID" value="CAG2104247.1"/>
    <property type="molecule type" value="Genomic_DNA"/>
</dbReference>
<dbReference type="Pfam" id="PF13540">
    <property type="entry name" value="RCC1_2"/>
    <property type="match status" value="1"/>
</dbReference>
<evidence type="ECO:0000256" key="12">
    <source>
        <dbReference type="PROSITE-ProRule" id="PRU10141"/>
    </source>
</evidence>
<keyword evidence="9" id="KW-0472">Membrane</keyword>
<reference evidence="15" key="1">
    <citation type="submission" date="2020-11" db="EMBL/GenBank/DDBJ databases">
        <authorList>
            <person name="Tran Van P."/>
        </authorList>
    </citation>
    <scope>NUCLEOTIDE SEQUENCE</scope>
</reference>
<dbReference type="Gene3D" id="1.20.1070.10">
    <property type="entry name" value="Rhodopsin 7-helix transmembrane proteins"/>
    <property type="match status" value="1"/>
</dbReference>
<protein>
    <recommendedName>
        <fullName evidence="17">Protein kinase domain-containing protein</fullName>
    </recommendedName>
</protein>
<dbReference type="AlphaFoldDB" id="A0A7R9KIY4"/>
<evidence type="ECO:0000256" key="2">
    <source>
        <dbReference type="ARBA" id="ARBA00010663"/>
    </source>
</evidence>
<dbReference type="InterPro" id="IPR009091">
    <property type="entry name" value="RCC1/BLIP-II"/>
</dbReference>
<evidence type="ECO:0008006" key="17">
    <source>
        <dbReference type="Google" id="ProtNLM"/>
    </source>
</evidence>
<dbReference type="GO" id="GO:0004930">
    <property type="term" value="F:G protein-coupled receptor activity"/>
    <property type="evidence" value="ECO:0007669"/>
    <property type="project" value="InterPro"/>
</dbReference>
<dbReference type="InterPro" id="IPR017452">
    <property type="entry name" value="GPCR_Rhodpsn_7TM"/>
</dbReference>
<dbReference type="Pfam" id="PF00001">
    <property type="entry name" value="7tm_1"/>
    <property type="match status" value="1"/>
</dbReference>
<dbReference type="PANTHER" id="PTHR11042:SF187">
    <property type="entry name" value="EUKARYOTIC TRANSLATION INITIATION FACTOR 2-ALPHA KINASE 2"/>
    <property type="match status" value="1"/>
</dbReference>
<dbReference type="SUPFAM" id="SSF50985">
    <property type="entry name" value="RCC1/BLIP-II"/>
    <property type="match status" value="1"/>
</dbReference>
<evidence type="ECO:0000256" key="6">
    <source>
        <dbReference type="ARBA" id="ARBA00022777"/>
    </source>
</evidence>
<feature type="repeat" description="RCC1" evidence="11">
    <location>
        <begin position="147"/>
        <end position="204"/>
    </location>
</feature>
<dbReference type="PROSITE" id="PS50012">
    <property type="entry name" value="RCC1_3"/>
    <property type="match status" value="3"/>
</dbReference>
<dbReference type="InterPro" id="IPR011009">
    <property type="entry name" value="Kinase-like_dom_sf"/>
</dbReference>
<proteinExistence type="inferred from homology"/>
<feature type="domain" description="G-protein coupled receptors family 1 profile" evidence="14">
    <location>
        <begin position="499"/>
        <end position="606"/>
    </location>
</feature>
<dbReference type="PRINTS" id="PR00633">
    <property type="entry name" value="RCCNDNSATION"/>
</dbReference>
<evidence type="ECO:0000256" key="4">
    <source>
        <dbReference type="ARBA" id="ARBA00022692"/>
    </source>
</evidence>
<comment type="similarity">
    <text evidence="2">Belongs to the G-protein coupled receptor 1 family.</text>
</comment>
<dbReference type="InterPro" id="IPR050339">
    <property type="entry name" value="CC_SR_Kinase"/>
</dbReference>
<dbReference type="PROSITE" id="PS50011">
    <property type="entry name" value="PROTEIN_KINASE_DOM"/>
    <property type="match status" value="1"/>
</dbReference>
<keyword evidence="4" id="KW-0812">Transmembrane</keyword>
<dbReference type="GO" id="GO:0005634">
    <property type="term" value="C:nucleus"/>
    <property type="evidence" value="ECO:0007669"/>
    <property type="project" value="TreeGrafter"/>
</dbReference>
<evidence type="ECO:0000313" key="16">
    <source>
        <dbReference type="Proteomes" id="UP000759131"/>
    </source>
</evidence>
<dbReference type="GO" id="GO:0005524">
    <property type="term" value="F:ATP binding"/>
    <property type="evidence" value="ECO:0007669"/>
    <property type="project" value="UniProtKB-UniRule"/>
</dbReference>
<organism evidence="15">
    <name type="scientific">Medioppia subpectinata</name>
    <dbReference type="NCBI Taxonomy" id="1979941"/>
    <lineage>
        <taxon>Eukaryota</taxon>
        <taxon>Metazoa</taxon>
        <taxon>Ecdysozoa</taxon>
        <taxon>Arthropoda</taxon>
        <taxon>Chelicerata</taxon>
        <taxon>Arachnida</taxon>
        <taxon>Acari</taxon>
        <taxon>Acariformes</taxon>
        <taxon>Sarcoptiformes</taxon>
        <taxon>Oribatida</taxon>
        <taxon>Brachypylina</taxon>
        <taxon>Oppioidea</taxon>
        <taxon>Oppiidae</taxon>
        <taxon>Medioppia</taxon>
    </lineage>
</organism>
<dbReference type="GO" id="GO:0004694">
    <property type="term" value="F:eukaryotic translation initiation factor 2alpha kinase activity"/>
    <property type="evidence" value="ECO:0007669"/>
    <property type="project" value="TreeGrafter"/>
</dbReference>
<keyword evidence="6" id="KW-0418">Kinase</keyword>
<dbReference type="Gene3D" id="1.10.510.10">
    <property type="entry name" value="Transferase(Phosphotransferase) domain 1"/>
    <property type="match status" value="1"/>
</dbReference>
<dbReference type="PROSITE" id="PS50262">
    <property type="entry name" value="G_PROTEIN_RECEP_F1_2"/>
    <property type="match status" value="1"/>
</dbReference>
<evidence type="ECO:0000259" key="13">
    <source>
        <dbReference type="PROSITE" id="PS50011"/>
    </source>
</evidence>
<gene>
    <name evidence="15" type="ORF">OSB1V03_LOCUS4267</name>
</gene>
<evidence type="ECO:0000256" key="7">
    <source>
        <dbReference type="ARBA" id="ARBA00022840"/>
    </source>
</evidence>
<comment type="similarity">
    <text evidence="10">Belongs to the protein kinase superfamily. Ser/Thr protein kinase family. GCN2 subfamily.</text>
</comment>
<evidence type="ECO:0000256" key="5">
    <source>
        <dbReference type="ARBA" id="ARBA00022741"/>
    </source>
</evidence>
<evidence type="ECO:0000256" key="10">
    <source>
        <dbReference type="ARBA" id="ARBA00037982"/>
    </source>
</evidence>
<dbReference type="PROSITE" id="PS00108">
    <property type="entry name" value="PROTEIN_KINASE_ST"/>
    <property type="match status" value="1"/>
</dbReference>
<feature type="domain" description="Protein kinase" evidence="13">
    <location>
        <begin position="234"/>
        <end position="566"/>
    </location>
</feature>
<dbReference type="InterPro" id="IPR000408">
    <property type="entry name" value="Reg_chr_condens"/>
</dbReference>
<keyword evidence="8" id="KW-1133">Transmembrane helix</keyword>
<dbReference type="SUPFAM" id="SSF81321">
    <property type="entry name" value="Family A G protein-coupled receptor-like"/>
    <property type="match status" value="1"/>
</dbReference>
<evidence type="ECO:0000259" key="14">
    <source>
        <dbReference type="PROSITE" id="PS50262"/>
    </source>
</evidence>
<keyword evidence="7 12" id="KW-0067">ATP-binding</keyword>
<dbReference type="OrthoDB" id="5370059at2759"/>
<dbReference type="InterPro" id="IPR000719">
    <property type="entry name" value="Prot_kinase_dom"/>
</dbReference>
<dbReference type="Pfam" id="PF00069">
    <property type="entry name" value="Pkinase"/>
    <property type="match status" value="1"/>
</dbReference>
<dbReference type="SUPFAM" id="SSF56112">
    <property type="entry name" value="Protein kinase-like (PK-like)"/>
    <property type="match status" value="1"/>
</dbReference>
<feature type="repeat" description="RCC1" evidence="11">
    <location>
        <begin position="95"/>
        <end position="146"/>
    </location>
</feature>
<comment type="subcellular location">
    <subcellularLocation>
        <location evidence="1">Membrane</location>
    </subcellularLocation>
</comment>
<evidence type="ECO:0000256" key="8">
    <source>
        <dbReference type="ARBA" id="ARBA00022989"/>
    </source>
</evidence>
<dbReference type="Proteomes" id="UP000759131">
    <property type="component" value="Unassembled WGS sequence"/>
</dbReference>
<dbReference type="GO" id="GO:0016020">
    <property type="term" value="C:membrane"/>
    <property type="evidence" value="ECO:0007669"/>
    <property type="project" value="UniProtKB-SubCell"/>
</dbReference>
<dbReference type="PROSITE" id="PS00626">
    <property type="entry name" value="RCC1_2"/>
    <property type="match status" value="1"/>
</dbReference>
<dbReference type="PROSITE" id="PS00107">
    <property type="entry name" value="PROTEIN_KINASE_ATP"/>
    <property type="match status" value="1"/>
</dbReference>
<sequence>MRCLGLGHNFPVLSPETIQQLCHQNIKYFVNGFDFVLAVNHTNMVYGWGSNDQGQLAQQYKIDKLRPEIISYLNDKNIIQISCGFHHTLALTSDGRVYAWGRNDFGQIGCGNNNDMICTPIELLFGDFKIQSVYCFYNSSFAITSDGHVFSWGQNKNHKLGLNITDDKLLNPRLISTISGVKALNCNVMSIDGNNASGSQLSQTMASLDSSLSAMDISDDEDQEFHNNHYIDTFDQLEEIGRGGFGTVFKVKHKIDKMFYAIKKVTYTEISDDHKHKHRVLKEVKSLVTVRSEYVVQYYSSWLDNNTKQLYIQMEYCSQSLRTVLETKGPAFGRQSPAEPMNIHEYYISGEIFNELLEGVQFLHELKPQIIHRDLKPDNVLIVNGFSGHNNSRRFIKLGDFGLATVHDPSRPTASRYKHTPIGTLGFVAPESRSNWTKHKDDIDIHAFKMAANWKQRPECREVLAKHNKWSIDKTVVAKQNNFNERSALELLGYSPQYNWLILNMKFADSTMIVVRICIIHFTHQFVSDVYPKLPSLLQSLHNYMSVSNLYVESFTTVLLAWHRYLSFKHGYEFKNWINKVPTPILLLTLWAISLTLSVPHLAIDY</sequence>
<dbReference type="EMBL" id="OC856479">
    <property type="protein sequence ID" value="CAD7623817.1"/>
    <property type="molecule type" value="Genomic_DNA"/>
</dbReference>
<dbReference type="GO" id="GO:0005737">
    <property type="term" value="C:cytoplasm"/>
    <property type="evidence" value="ECO:0007669"/>
    <property type="project" value="TreeGrafter"/>
</dbReference>